<dbReference type="RefSeq" id="XP_056683578.1">
    <property type="nucleotide sequence ID" value="XM_056827600.1"/>
</dbReference>
<proteinExistence type="predicted"/>
<dbReference type="PANTHER" id="PTHR24178:SF41">
    <property type="entry name" value="ANKYRIN-2 ISOFORM X1"/>
    <property type="match status" value="1"/>
</dbReference>
<dbReference type="Pfam" id="PF13606">
    <property type="entry name" value="Ank_3"/>
    <property type="match status" value="1"/>
</dbReference>
<dbReference type="Proteomes" id="UP000813463">
    <property type="component" value="Chromosome 4"/>
</dbReference>
<protein>
    <recommendedName>
        <fullName evidence="6">PGG domain-containing protein</fullName>
    </recommendedName>
</protein>
<dbReference type="PROSITE" id="PS50088">
    <property type="entry name" value="ANK_REPEAT"/>
    <property type="match status" value="2"/>
</dbReference>
<dbReference type="Gene3D" id="1.25.40.20">
    <property type="entry name" value="Ankyrin repeat-containing domain"/>
    <property type="match status" value="4"/>
</dbReference>
<reference evidence="4" key="1">
    <citation type="journal article" date="2021" name="Nat. Commun.">
        <title>Genomic analyses provide insights into spinach domestication and the genetic basis of agronomic traits.</title>
        <authorList>
            <person name="Cai X."/>
            <person name="Sun X."/>
            <person name="Xu C."/>
            <person name="Sun H."/>
            <person name="Wang X."/>
            <person name="Ge C."/>
            <person name="Zhang Z."/>
            <person name="Wang Q."/>
            <person name="Fei Z."/>
            <person name="Jiao C."/>
            <person name="Wang Q."/>
        </authorList>
    </citation>
    <scope>NUCLEOTIDE SEQUENCE [LARGE SCALE GENOMIC DNA]</scope>
    <source>
        <strain evidence="4">cv. Varoflay</strain>
    </source>
</reference>
<dbReference type="Pfam" id="PF00023">
    <property type="entry name" value="Ank"/>
    <property type="match status" value="2"/>
</dbReference>
<evidence type="ECO:0000256" key="3">
    <source>
        <dbReference type="PROSITE-ProRule" id="PRU00023"/>
    </source>
</evidence>
<sequence>MDSRGTRALCEAANISNYQREREKERSMEGYLQSSMFRAAVKGDTTMLQNSVIEEQGEKKYLLRTPDLGNCIVHIAARHRNMIFVEEAIGRFPDLLRQKNKNGNTPLHEAAELGSTGTINVLLTHLRSTQPSSSTSTTVTGVPHLWEVNNEGDSPLHVALRSSNLDAAQELFTDVEAHPQILVVKNNSGETPLHLYARFCAGVVFPQNLEHDNIHIVNVSDRKPKLIDRLIKANPSAIFEHDTEGLNPLMTAAQYGHVLLVHRFLSDHTQSMECRDQKGRNFLHYLRLRLADLKSRDKDHTVWICKKILEIPGVNSLTFSRDEDGNTPLHLAIMDRDFDLAQLILQLCVEFAPKRRYPDELSLAASNDKLSETKELIVRVKNNKGKTVFDLITAGPDIPENIKNVMNEAIMGTRMNEEMYKAATDGDFSPQYFYGDGVISQAGDGSNIIHIALQHDHAAFFLEEAFEELKFPLHTLIYQKDSNGDTPMHIAARLQSHSAFLFLKRSFFYWRVNCRGTLRIPPWKVKNMRGHTPLHEAACTSNYIILSVMVRILCGPDGVDSISMSHINDDGETVLHLIARYGKKLDFAGRCLNEGCMSTYEYDFVRESSTAVYMRDIDGLTPILRASHSGQIWLIRSISKQYPQSIYTRDYKGRTVLHILSTSAMYNDVNELEGISYLWKEQLSGMTKFLLSPDHDGNTLLHLALMHRNFEVAQYFITSFSKDENSISKELIAIRNKAGMSIRCLITRTSDIPQNLMKLIDQVSPAKVMDDKVQG</sequence>
<dbReference type="PROSITE" id="PS50297">
    <property type="entry name" value="ANK_REP_REGION"/>
    <property type="match status" value="2"/>
</dbReference>
<name>A0ABM3QJP6_SPIOL</name>
<organism evidence="4 5">
    <name type="scientific">Spinacia oleracea</name>
    <name type="common">Spinach</name>
    <dbReference type="NCBI Taxonomy" id="3562"/>
    <lineage>
        <taxon>Eukaryota</taxon>
        <taxon>Viridiplantae</taxon>
        <taxon>Streptophyta</taxon>
        <taxon>Embryophyta</taxon>
        <taxon>Tracheophyta</taxon>
        <taxon>Spermatophyta</taxon>
        <taxon>Magnoliopsida</taxon>
        <taxon>eudicotyledons</taxon>
        <taxon>Gunneridae</taxon>
        <taxon>Pentapetalae</taxon>
        <taxon>Caryophyllales</taxon>
        <taxon>Chenopodiaceae</taxon>
        <taxon>Chenopodioideae</taxon>
        <taxon>Anserineae</taxon>
        <taxon>Spinacia</taxon>
    </lineage>
</organism>
<dbReference type="InterPro" id="IPR002110">
    <property type="entry name" value="Ankyrin_rpt"/>
</dbReference>
<reference evidence="5" key="2">
    <citation type="submission" date="2025-08" db="UniProtKB">
        <authorList>
            <consortium name="RefSeq"/>
        </authorList>
    </citation>
    <scope>IDENTIFICATION</scope>
    <source>
        <tissue evidence="5">Leaf</tissue>
    </source>
</reference>
<dbReference type="InterPro" id="IPR036770">
    <property type="entry name" value="Ankyrin_rpt-contain_sf"/>
</dbReference>
<keyword evidence="4" id="KW-1185">Reference proteome</keyword>
<dbReference type="PANTHER" id="PTHR24178">
    <property type="entry name" value="MOLTING PROTEIN MLT-4"/>
    <property type="match status" value="1"/>
</dbReference>
<gene>
    <name evidence="5" type="primary">LOC110803750</name>
</gene>
<evidence type="ECO:0008006" key="6">
    <source>
        <dbReference type="Google" id="ProtNLM"/>
    </source>
</evidence>
<feature type="repeat" description="ANK" evidence="3">
    <location>
        <begin position="324"/>
        <end position="346"/>
    </location>
</feature>
<evidence type="ECO:0000313" key="4">
    <source>
        <dbReference type="Proteomes" id="UP000813463"/>
    </source>
</evidence>
<accession>A0ABM3QJP6</accession>
<keyword evidence="2 3" id="KW-0040">ANK repeat</keyword>
<evidence type="ECO:0000256" key="2">
    <source>
        <dbReference type="ARBA" id="ARBA00023043"/>
    </source>
</evidence>
<dbReference type="SUPFAM" id="SSF48403">
    <property type="entry name" value="Ankyrin repeat"/>
    <property type="match status" value="3"/>
</dbReference>
<dbReference type="GeneID" id="110803750"/>
<feature type="repeat" description="ANK" evidence="3">
    <location>
        <begin position="102"/>
        <end position="123"/>
    </location>
</feature>
<evidence type="ECO:0000256" key="1">
    <source>
        <dbReference type="ARBA" id="ARBA00022737"/>
    </source>
</evidence>
<dbReference type="SMART" id="SM00248">
    <property type="entry name" value="ANK"/>
    <property type="match status" value="10"/>
</dbReference>
<keyword evidence="1" id="KW-0677">Repeat</keyword>
<evidence type="ECO:0000313" key="5">
    <source>
        <dbReference type="RefSeq" id="XP_056683578.1"/>
    </source>
</evidence>